<organism evidence="2 3">
    <name type="scientific">Salsuginibacillus halophilus</name>
    <dbReference type="NCBI Taxonomy" id="517424"/>
    <lineage>
        <taxon>Bacteria</taxon>
        <taxon>Bacillati</taxon>
        <taxon>Bacillota</taxon>
        <taxon>Bacilli</taxon>
        <taxon>Bacillales</taxon>
        <taxon>Bacillaceae</taxon>
        <taxon>Salsuginibacillus</taxon>
    </lineage>
</organism>
<dbReference type="SUPFAM" id="SSF52833">
    <property type="entry name" value="Thioredoxin-like"/>
    <property type="match status" value="1"/>
</dbReference>
<dbReference type="RefSeq" id="WP_106588110.1">
    <property type="nucleotide sequence ID" value="NZ_PYAV01000004.1"/>
</dbReference>
<dbReference type="InterPro" id="IPR008928">
    <property type="entry name" value="6-hairpin_glycosidase_sf"/>
</dbReference>
<dbReference type="EMBL" id="PYAV01000004">
    <property type="protein sequence ID" value="PSL48544.1"/>
    <property type="molecule type" value="Genomic_DNA"/>
</dbReference>
<dbReference type="OrthoDB" id="9762614at2"/>
<protein>
    <recommendedName>
        <fullName evidence="1">Spermatogenesis-associated protein 20-like TRX domain-containing protein</fullName>
    </recommendedName>
</protein>
<dbReference type="CDD" id="cd02955">
    <property type="entry name" value="SSP411"/>
    <property type="match status" value="1"/>
</dbReference>
<dbReference type="InterPro" id="IPR012341">
    <property type="entry name" value="6hp_glycosidase-like_sf"/>
</dbReference>
<dbReference type="InterPro" id="IPR024705">
    <property type="entry name" value="Ssp411"/>
</dbReference>
<dbReference type="GO" id="GO:0005975">
    <property type="term" value="P:carbohydrate metabolic process"/>
    <property type="evidence" value="ECO:0007669"/>
    <property type="project" value="InterPro"/>
</dbReference>
<gene>
    <name evidence="2" type="ORF">B0H94_104145</name>
</gene>
<keyword evidence="3" id="KW-1185">Reference proteome</keyword>
<evidence type="ECO:0000313" key="2">
    <source>
        <dbReference type="EMBL" id="PSL48544.1"/>
    </source>
</evidence>
<dbReference type="Pfam" id="PF03190">
    <property type="entry name" value="Thioredox_DsbH"/>
    <property type="match status" value="1"/>
</dbReference>
<dbReference type="PANTHER" id="PTHR42899:SF1">
    <property type="entry name" value="SPERMATOGENESIS-ASSOCIATED PROTEIN 20"/>
    <property type="match status" value="1"/>
</dbReference>
<name>A0A2P8HQT5_9BACI</name>
<comment type="caution">
    <text evidence="2">The sequence shown here is derived from an EMBL/GenBank/DDBJ whole genome shotgun (WGS) entry which is preliminary data.</text>
</comment>
<sequence>MPKEPNRLIHEASPYLQQHAYNPVDWYPWGEEALEKAKQENKPIFLSIGYSTCHWCHNLARESFSDETVAALLNEHFVAIKVDREERPDIDAIYMNACQAMTGHGGWPLSIFMTPGHRPFYAGTYFPPVAAHGLPSFADVVKQLAEIYENEPDRIEKTAGRAAQALQDNEAKDRRAELNDTLTQDTYRQLARGFDPMYGGFQDPPKFPQPHNLFFLLRYYVHTKENAAKTMAETTLEMMARGGIYDQLGGGFARYSVDNFWQVPHFEKMLYDNALLAMAYIEGAQVTGRSDFRTVAEDIFAYLKRDMQHPDGAFYAAEDADSEGAEGTFYVFTPSQVIEALGEEDGPLFNDVFGINEEGNFHGASVPNLLDHSLHEYAEDLGENPAAFTTRIAELRDKLFTWREKRTRPHRDEKILTSWNALTAAAFAKGAQAFQEPAYAETAAGILTFLETNLYVDGRWMARYREGDTAHPAFLDDYANLVWAYQSLYEATMDAAWLTKARRTADELVQLFWDGVRGGFYFYGSDQEALIVRPKETFDGAMPAGNSVAAVELTRLARKTGEMRYARFAESAVEAAAKTVNAYPHGHTHLIQAKLLWEMGGAEIVVASPDAESLTLGSKGQDPVLERFQQTLAPHIALVGRNDADPKIEKPAPFTSGHGLIDEQTAYYVCRHFACHAPTTDAEAAWRDALRQPDA</sequence>
<dbReference type="Proteomes" id="UP000242310">
    <property type="component" value="Unassembled WGS sequence"/>
</dbReference>
<dbReference type="InterPro" id="IPR036249">
    <property type="entry name" value="Thioredoxin-like_sf"/>
</dbReference>
<dbReference type="Gene3D" id="3.40.30.10">
    <property type="entry name" value="Glutaredoxin"/>
    <property type="match status" value="1"/>
</dbReference>
<evidence type="ECO:0000313" key="3">
    <source>
        <dbReference type="Proteomes" id="UP000242310"/>
    </source>
</evidence>
<feature type="domain" description="Spermatogenesis-associated protein 20-like TRX" evidence="1">
    <location>
        <begin position="5"/>
        <end position="166"/>
    </location>
</feature>
<proteinExistence type="predicted"/>
<dbReference type="Gene3D" id="1.50.10.10">
    <property type="match status" value="1"/>
</dbReference>
<dbReference type="PIRSF" id="PIRSF006402">
    <property type="entry name" value="UCP006402_thioredoxin"/>
    <property type="match status" value="1"/>
</dbReference>
<dbReference type="InterPro" id="IPR004879">
    <property type="entry name" value="Ssp411-like_TRX"/>
</dbReference>
<dbReference type="Gene3D" id="1.50.10.20">
    <property type="match status" value="1"/>
</dbReference>
<accession>A0A2P8HQT5</accession>
<evidence type="ECO:0000259" key="1">
    <source>
        <dbReference type="Pfam" id="PF03190"/>
    </source>
</evidence>
<dbReference type="PANTHER" id="PTHR42899">
    <property type="entry name" value="SPERMATOGENESIS-ASSOCIATED PROTEIN 20"/>
    <property type="match status" value="1"/>
</dbReference>
<dbReference type="AlphaFoldDB" id="A0A2P8HQT5"/>
<reference evidence="2 3" key="1">
    <citation type="submission" date="2018-03" db="EMBL/GenBank/DDBJ databases">
        <title>Genomic Encyclopedia of Type Strains, Phase III (KMG-III): the genomes of soil and plant-associated and newly described type strains.</title>
        <authorList>
            <person name="Whitman W."/>
        </authorList>
    </citation>
    <scope>NUCLEOTIDE SEQUENCE [LARGE SCALE GENOMIC DNA]</scope>
    <source>
        <strain evidence="2 3">CGMCC 1.07653</strain>
    </source>
</reference>
<dbReference type="SUPFAM" id="SSF48208">
    <property type="entry name" value="Six-hairpin glycosidases"/>
    <property type="match status" value="1"/>
</dbReference>